<name>A0A2U9IU66_9CREN</name>
<dbReference type="AlphaFoldDB" id="A0A2U9IU66"/>
<dbReference type="KEGG" id="mhk:DFR87_07315"/>
<dbReference type="STRING" id="1293036.GCA_001315825_00286"/>
<dbReference type="GO" id="GO:0006412">
    <property type="term" value="P:translation"/>
    <property type="evidence" value="ECO:0007669"/>
    <property type="project" value="UniProtKB-UniRule"/>
</dbReference>
<proteinExistence type="inferred from homology"/>
<keyword evidence="6" id="KW-1185">Reference proteome</keyword>
<evidence type="ECO:0000256" key="4">
    <source>
        <dbReference type="HAMAP-Rule" id="MF_00512"/>
    </source>
</evidence>
<dbReference type="Proteomes" id="UP000247586">
    <property type="component" value="Chromosome"/>
</dbReference>
<protein>
    <recommendedName>
        <fullName evidence="4">Small ribosomal subunit protein eS6</fullName>
    </recommendedName>
</protein>
<accession>A0A2U9IU66</accession>
<reference evidence="6" key="2">
    <citation type="submission" date="2020-03" db="EMBL/GenBank/DDBJ databases">
        <title>Complete Genome Sequences of Extremely Thermoacidophilic, Metal-Mobilizing Type-Strain Members of the Archaeal Family Sulfolobaceae: Acidianus brierleyi DSM-1651T, Acidianus sulfidivorans DSM-18786T, Metallosphaera hakonensis DSM-7519T, and Metallosphaera prunae DSM-10039T.</title>
        <authorList>
            <person name="Counts J.A."/>
            <person name="Kelly R.M."/>
        </authorList>
    </citation>
    <scope>NUCLEOTIDE SEQUENCE [LARGE SCALE GENOMIC DNA]</scope>
    <source>
        <strain evidence="6">HO1-1</strain>
    </source>
</reference>
<reference evidence="5 6" key="1">
    <citation type="submission" date="2018-05" db="EMBL/GenBank/DDBJ databases">
        <title>Complete Genome Sequences of Extremely Thermoacidophilic, Metal-Mobilizing Type-Strain Members of the Archaeal Family Sulfolobaceae: Acidianus brierleyi DSM-1651T, Acidianus sulfidivorans DSM-18786T, Metallosphaera hakonensis DSM-7519T, and Metallosphaera prunae DSM-10039T.</title>
        <authorList>
            <person name="Counts J.A."/>
            <person name="Kelly R.M."/>
        </authorList>
    </citation>
    <scope>NUCLEOTIDE SEQUENCE [LARGE SCALE GENOMIC DNA]</scope>
    <source>
        <strain evidence="5 6">HO1-1</strain>
    </source>
</reference>
<keyword evidence="2 4" id="KW-0689">Ribosomal protein</keyword>
<evidence type="ECO:0000256" key="3">
    <source>
        <dbReference type="ARBA" id="ARBA00023274"/>
    </source>
</evidence>
<dbReference type="GO" id="GO:0003735">
    <property type="term" value="F:structural constituent of ribosome"/>
    <property type="evidence" value="ECO:0007669"/>
    <property type="project" value="InterPro"/>
</dbReference>
<dbReference type="Pfam" id="PF01092">
    <property type="entry name" value="Ribosomal_S6e"/>
    <property type="match status" value="1"/>
</dbReference>
<dbReference type="GO" id="GO:1990904">
    <property type="term" value="C:ribonucleoprotein complex"/>
    <property type="evidence" value="ECO:0007669"/>
    <property type="project" value="UniProtKB-KW"/>
</dbReference>
<dbReference type="NCBIfam" id="NF003292">
    <property type="entry name" value="PRK04290.1-1"/>
    <property type="match status" value="1"/>
</dbReference>
<dbReference type="GO" id="GO:0005840">
    <property type="term" value="C:ribosome"/>
    <property type="evidence" value="ECO:0007669"/>
    <property type="project" value="UniProtKB-KW"/>
</dbReference>
<dbReference type="InterPro" id="IPR001377">
    <property type="entry name" value="Ribosomal_eS6"/>
</dbReference>
<dbReference type="RefSeq" id="WP_054836086.1">
    <property type="nucleotide sequence ID" value="NZ_BBBA01000001.1"/>
</dbReference>
<keyword evidence="3 4" id="KW-0687">Ribonucleoprotein</keyword>
<dbReference type="PANTHER" id="PTHR11502">
    <property type="entry name" value="40S RIBOSOMAL PROTEIN S6"/>
    <property type="match status" value="1"/>
</dbReference>
<dbReference type="OrthoDB" id="7793at2157"/>
<sequence length="212" mass="23238">MADFKIVISDPASKKVTMMRIKVKLTDTVQSEEGEKEGRTLPVCLINPKTKEKLGADQFITVEIKKQEGDKKVKIKVHFLVKDSAEVPEGEILASKTLAEKFGSEEFEAIAYRTKSFQISVDQNQLNLIGSKIGDNFTVSIGGTVLKLIINGGSDNTGFPMRPDVQGAAKRRILLAGPPGFIPSENGEKRRKVVRGNVVSPESVQINCLIVR</sequence>
<dbReference type="EMBL" id="CP029287">
    <property type="protein sequence ID" value="AWR99525.1"/>
    <property type="molecule type" value="Genomic_DNA"/>
</dbReference>
<evidence type="ECO:0000256" key="2">
    <source>
        <dbReference type="ARBA" id="ARBA00022980"/>
    </source>
</evidence>
<reference evidence="6" key="3">
    <citation type="submission" date="2020-03" db="EMBL/GenBank/DDBJ databases">
        <title>Sequencing and Assembly of Multiple Reported Metal-Biooxidizing Members of the Extremely Thermoacidophilic Archaeal Family Sulfolobaceae.</title>
        <authorList>
            <person name="Counts J.A."/>
            <person name="Kelly R.M."/>
        </authorList>
    </citation>
    <scope>NUCLEOTIDE SEQUENCE [LARGE SCALE GENOMIC DNA]</scope>
    <source>
        <strain evidence="6">HO1-1</strain>
    </source>
</reference>
<evidence type="ECO:0000256" key="1">
    <source>
        <dbReference type="ARBA" id="ARBA00009312"/>
    </source>
</evidence>
<evidence type="ECO:0000313" key="5">
    <source>
        <dbReference type="EMBL" id="AWR99525.1"/>
    </source>
</evidence>
<comment type="similarity">
    <text evidence="1 4">Belongs to the eukaryotic ribosomal protein eS6 family.</text>
</comment>
<dbReference type="HAMAP" id="MF_00512">
    <property type="entry name" value="Ribosomal_eS6"/>
    <property type="match status" value="1"/>
</dbReference>
<gene>
    <name evidence="4" type="primary">rps6e</name>
    <name evidence="5" type="ORF">DFR87_07315</name>
</gene>
<dbReference type="SMART" id="SM01405">
    <property type="entry name" value="Ribosomal_S6e"/>
    <property type="match status" value="1"/>
</dbReference>
<dbReference type="InterPro" id="IPR020924">
    <property type="entry name" value="Ribosomal_eS6_arc"/>
</dbReference>
<evidence type="ECO:0000313" key="6">
    <source>
        <dbReference type="Proteomes" id="UP000247586"/>
    </source>
</evidence>
<organism evidence="5 6">
    <name type="scientific">Metallosphaera hakonensis JCM 8857 = DSM 7519</name>
    <dbReference type="NCBI Taxonomy" id="1293036"/>
    <lineage>
        <taxon>Archaea</taxon>
        <taxon>Thermoproteota</taxon>
        <taxon>Thermoprotei</taxon>
        <taxon>Sulfolobales</taxon>
        <taxon>Sulfolobaceae</taxon>
        <taxon>Metallosphaera</taxon>
    </lineage>
</organism>
<dbReference type="GeneID" id="36835139"/>